<evidence type="ECO:0000256" key="7">
    <source>
        <dbReference type="ARBA" id="ARBA00022777"/>
    </source>
</evidence>
<dbReference type="Gene3D" id="3.30.200.20">
    <property type="entry name" value="Phosphorylase Kinase, domain 1"/>
    <property type="match status" value="1"/>
</dbReference>
<evidence type="ECO:0000256" key="10">
    <source>
        <dbReference type="ARBA" id="ARBA00023277"/>
    </source>
</evidence>
<dbReference type="GO" id="GO:0004689">
    <property type="term" value="F:phosphorylase kinase activity"/>
    <property type="evidence" value="ECO:0007669"/>
    <property type="project" value="UniProtKB-EC"/>
</dbReference>
<dbReference type="GO" id="GO:0005516">
    <property type="term" value="F:calmodulin binding"/>
    <property type="evidence" value="ECO:0007669"/>
    <property type="project" value="UniProtKB-KW"/>
</dbReference>
<feature type="domain" description="Protein kinase" evidence="14">
    <location>
        <begin position="62"/>
        <end position="329"/>
    </location>
</feature>
<keyword evidence="10" id="KW-0119">Carbohydrate metabolism</keyword>
<evidence type="ECO:0000256" key="3">
    <source>
        <dbReference type="ARBA" id="ARBA00022527"/>
    </source>
</evidence>
<proteinExistence type="inferred from homology"/>
<dbReference type="InterPro" id="IPR011009">
    <property type="entry name" value="Kinase-like_dom_sf"/>
</dbReference>
<reference evidence="15 16" key="1">
    <citation type="journal article" date="2023" name="Sci. Data">
        <title>Genome assembly of the Korean intertidal mud-creeper Batillaria attramentaria.</title>
        <authorList>
            <person name="Patra A.K."/>
            <person name="Ho P.T."/>
            <person name="Jun S."/>
            <person name="Lee S.J."/>
            <person name="Kim Y."/>
            <person name="Won Y.J."/>
        </authorList>
    </citation>
    <scope>NUCLEOTIDE SEQUENCE [LARGE SCALE GENOMIC DNA]</scope>
    <source>
        <strain evidence="15">Wonlab-2016</strain>
    </source>
</reference>
<dbReference type="GO" id="GO:0005524">
    <property type="term" value="F:ATP binding"/>
    <property type="evidence" value="ECO:0007669"/>
    <property type="project" value="UniProtKB-UniRule"/>
</dbReference>
<evidence type="ECO:0000259" key="14">
    <source>
        <dbReference type="PROSITE" id="PS50011"/>
    </source>
</evidence>
<name>A0ABD0J6U0_9CAEN</name>
<evidence type="ECO:0000256" key="8">
    <source>
        <dbReference type="ARBA" id="ARBA00022840"/>
    </source>
</evidence>
<feature type="binding site" evidence="12">
    <location>
        <position position="91"/>
    </location>
    <ligand>
        <name>ATP</name>
        <dbReference type="ChEBI" id="CHEBI:30616"/>
    </ligand>
</feature>
<evidence type="ECO:0000256" key="1">
    <source>
        <dbReference type="ARBA" id="ARBA00001674"/>
    </source>
</evidence>
<comment type="similarity">
    <text evidence="13">Belongs to the protein kinase superfamily.</text>
</comment>
<dbReference type="SMART" id="SM00220">
    <property type="entry name" value="S_TKc"/>
    <property type="match status" value="1"/>
</dbReference>
<dbReference type="Proteomes" id="UP001519460">
    <property type="component" value="Unassembled WGS sequence"/>
</dbReference>
<comment type="subunit">
    <text evidence="11">Hexadecamer of 4 heterotetramers, each composed of alpha, beta, gamma, and delta subunits. Alpha (PHKA1 or PHKA2) and beta (PHKB) are regulatory subunits, gamma (PHKG1 or PHKG2) is the catalytic subunit, and delta is calmodulin.</text>
</comment>
<evidence type="ECO:0000256" key="9">
    <source>
        <dbReference type="ARBA" id="ARBA00022860"/>
    </source>
</evidence>
<dbReference type="EMBL" id="JACVVK020000610">
    <property type="protein sequence ID" value="KAK7463147.1"/>
    <property type="molecule type" value="Genomic_DNA"/>
</dbReference>
<dbReference type="PROSITE" id="PS50011">
    <property type="entry name" value="PROTEIN_KINASE_DOM"/>
    <property type="match status" value="1"/>
</dbReference>
<keyword evidence="5" id="KW-0808">Transferase</keyword>
<dbReference type="PANTHER" id="PTHR24347">
    <property type="entry name" value="SERINE/THREONINE-PROTEIN KINASE"/>
    <property type="match status" value="1"/>
</dbReference>
<dbReference type="InterPro" id="IPR017441">
    <property type="entry name" value="Protein_kinase_ATP_BS"/>
</dbReference>
<evidence type="ECO:0000256" key="13">
    <source>
        <dbReference type="RuleBase" id="RU000304"/>
    </source>
</evidence>
<comment type="caution">
    <text evidence="15">The sequence shown here is derived from an EMBL/GenBank/DDBJ whole genome shotgun (WGS) entry which is preliminary data.</text>
</comment>
<keyword evidence="4" id="KW-0321">Glycogen metabolism</keyword>
<evidence type="ECO:0000256" key="5">
    <source>
        <dbReference type="ARBA" id="ARBA00022679"/>
    </source>
</evidence>
<comment type="catalytic activity">
    <reaction evidence="1">
        <text>2 ATP + phosphorylase b = 2 ADP + phosphorylase a.</text>
        <dbReference type="EC" id="2.7.11.19"/>
    </reaction>
</comment>
<evidence type="ECO:0000256" key="12">
    <source>
        <dbReference type="PROSITE-ProRule" id="PRU10141"/>
    </source>
</evidence>
<dbReference type="PRINTS" id="PR01049">
    <property type="entry name" value="PHOSPHBKNASE"/>
</dbReference>
<protein>
    <recommendedName>
        <fullName evidence="2">phosphorylase kinase</fullName>
        <ecNumber evidence="2">2.7.11.19</ecNumber>
    </recommendedName>
</protein>
<dbReference type="InterPro" id="IPR008271">
    <property type="entry name" value="Ser/Thr_kinase_AS"/>
</dbReference>
<evidence type="ECO:0000256" key="2">
    <source>
        <dbReference type="ARBA" id="ARBA00012432"/>
    </source>
</evidence>
<dbReference type="Gene3D" id="1.10.510.10">
    <property type="entry name" value="Transferase(Phosphotransferase) domain 1"/>
    <property type="match status" value="1"/>
</dbReference>
<dbReference type="FunFam" id="1.10.510.10:FF:001430">
    <property type="entry name" value="phosphorylase b kinase gamma catalytic chain, skeletal muscle/heart isoform"/>
    <property type="match status" value="1"/>
</dbReference>
<sequence>MLVARSPAHSGRSPVHSMGHLYTLGSSGGSFYDDPTASPDLRSWRTLKKNQEHTLKTFRADWELHGIIGKGISSTVRRVVEKKTGKEYAVKIIDISGEKGESDQVEQTKRETMREVSILRMCAGHPNIIELHDFFETPTFIFLVFELCKKGELFDYLTQVVSLSEKRTRIFMRQLLDVVHYLHSHHIVHRDLKPENILLDDDLNLKVSDFGFATLIQNGEELTELCGTPGYLAPEVLSVSMYENVAGYGLEVDMWACGVIMYTLLCGSPPFWHRKQMMMLRAIMQGSYHFNSPEWDDITDAPKDLIRNLLVVDPKQRYTAAQALEHPFFKRELGPAKKFFPRQVFRSAIFCVRFFFRLKYYYYNPPPVSIETVLENPYGVKAYRKLIDGCAFGMYAHWVKRGDNQNRAALFEHALREDWKNRHISL</sequence>
<accession>A0ABD0J6U0</accession>
<keyword evidence="7" id="KW-0418">Kinase</keyword>
<dbReference type="Pfam" id="PF00069">
    <property type="entry name" value="Pkinase"/>
    <property type="match status" value="1"/>
</dbReference>
<dbReference type="PROSITE" id="PS00108">
    <property type="entry name" value="PROTEIN_KINASE_ST"/>
    <property type="match status" value="1"/>
</dbReference>
<dbReference type="EC" id="2.7.11.19" evidence="2"/>
<dbReference type="GO" id="GO:0005977">
    <property type="term" value="P:glycogen metabolic process"/>
    <property type="evidence" value="ECO:0007669"/>
    <property type="project" value="UniProtKB-KW"/>
</dbReference>
<dbReference type="InterPro" id="IPR000719">
    <property type="entry name" value="Prot_kinase_dom"/>
</dbReference>
<evidence type="ECO:0000256" key="4">
    <source>
        <dbReference type="ARBA" id="ARBA00022600"/>
    </source>
</evidence>
<keyword evidence="6 12" id="KW-0547">Nucleotide-binding</keyword>
<organism evidence="15 16">
    <name type="scientific">Batillaria attramentaria</name>
    <dbReference type="NCBI Taxonomy" id="370345"/>
    <lineage>
        <taxon>Eukaryota</taxon>
        <taxon>Metazoa</taxon>
        <taxon>Spiralia</taxon>
        <taxon>Lophotrochozoa</taxon>
        <taxon>Mollusca</taxon>
        <taxon>Gastropoda</taxon>
        <taxon>Caenogastropoda</taxon>
        <taxon>Sorbeoconcha</taxon>
        <taxon>Cerithioidea</taxon>
        <taxon>Batillariidae</taxon>
        <taxon>Batillaria</taxon>
    </lineage>
</organism>
<dbReference type="SUPFAM" id="SSF56112">
    <property type="entry name" value="Protein kinase-like (PK-like)"/>
    <property type="match status" value="1"/>
</dbReference>
<dbReference type="InterPro" id="IPR002291">
    <property type="entry name" value="Phosph_kin_gamma"/>
</dbReference>
<dbReference type="AlphaFoldDB" id="A0ABD0J6U0"/>
<keyword evidence="8 12" id="KW-0067">ATP-binding</keyword>
<dbReference type="CDD" id="cd14093">
    <property type="entry name" value="STKc_PhKG"/>
    <property type="match status" value="1"/>
</dbReference>
<evidence type="ECO:0000256" key="11">
    <source>
        <dbReference type="ARBA" id="ARBA00025890"/>
    </source>
</evidence>
<evidence type="ECO:0000313" key="15">
    <source>
        <dbReference type="EMBL" id="KAK7463147.1"/>
    </source>
</evidence>
<evidence type="ECO:0000313" key="16">
    <source>
        <dbReference type="Proteomes" id="UP001519460"/>
    </source>
</evidence>
<evidence type="ECO:0000256" key="6">
    <source>
        <dbReference type="ARBA" id="ARBA00022741"/>
    </source>
</evidence>
<keyword evidence="9" id="KW-0112">Calmodulin-binding</keyword>
<gene>
    <name evidence="15" type="ORF">BaRGS_00038292</name>
</gene>
<keyword evidence="16" id="KW-1185">Reference proteome</keyword>
<dbReference type="FunFam" id="3.30.200.20:FF:000138">
    <property type="entry name" value="Phosphorylase b kinase gamma catalytic chain, liver/testis"/>
    <property type="match status" value="1"/>
</dbReference>
<dbReference type="PROSITE" id="PS00107">
    <property type="entry name" value="PROTEIN_KINASE_ATP"/>
    <property type="match status" value="1"/>
</dbReference>
<keyword evidence="3 13" id="KW-0723">Serine/threonine-protein kinase</keyword>